<reference evidence="9 10" key="1">
    <citation type="submission" date="2015-10" db="EMBL/GenBank/DDBJ databases">
        <title>Draft genome sequence of Streptomyces cellostaticus DSM 40189, type strain for the species Streptomyces cellostaticus.</title>
        <authorList>
            <person name="Ruckert C."/>
            <person name="Winkler A."/>
            <person name="Kalinowski J."/>
            <person name="Kampfer P."/>
            <person name="Glaeser S."/>
        </authorList>
    </citation>
    <scope>NUCLEOTIDE SEQUENCE [LARGE SCALE GENOMIC DNA]</scope>
    <source>
        <strain evidence="9 10">DSM 40189</strain>
    </source>
</reference>
<evidence type="ECO:0000259" key="8">
    <source>
        <dbReference type="Pfam" id="PF03176"/>
    </source>
</evidence>
<feature type="transmembrane region" description="Helical" evidence="7">
    <location>
        <begin position="280"/>
        <end position="301"/>
    </location>
</feature>
<protein>
    <recommendedName>
        <fullName evidence="8">Membrane transport protein MMPL domain-containing protein</fullName>
    </recommendedName>
</protein>
<gene>
    <name evidence="9" type="ORF">AQI88_39795</name>
</gene>
<dbReference type="InterPro" id="IPR050545">
    <property type="entry name" value="Mycobact_MmpL"/>
</dbReference>
<dbReference type="PANTHER" id="PTHR33406:SF11">
    <property type="entry name" value="MEMBRANE PROTEIN SCO6666-RELATED"/>
    <property type="match status" value="1"/>
</dbReference>
<evidence type="ECO:0000256" key="4">
    <source>
        <dbReference type="ARBA" id="ARBA00022692"/>
    </source>
</evidence>
<keyword evidence="5 7" id="KW-1133">Transmembrane helix</keyword>
<feature type="transmembrane region" description="Helical" evidence="7">
    <location>
        <begin position="597"/>
        <end position="615"/>
    </location>
</feature>
<feature type="transmembrane region" description="Helical" evidence="7">
    <location>
        <begin position="674"/>
        <end position="697"/>
    </location>
</feature>
<dbReference type="STRING" id="67285.AQI88_39795"/>
<evidence type="ECO:0000256" key="7">
    <source>
        <dbReference type="SAM" id="Phobius"/>
    </source>
</evidence>
<accession>A0A101NA35</accession>
<keyword evidence="4 7" id="KW-0812">Transmembrane</keyword>
<evidence type="ECO:0000313" key="10">
    <source>
        <dbReference type="Proteomes" id="UP000054241"/>
    </source>
</evidence>
<comment type="subcellular location">
    <subcellularLocation>
        <location evidence="1">Cell membrane</location>
        <topology evidence="1">Multi-pass membrane protein</topology>
    </subcellularLocation>
</comment>
<evidence type="ECO:0000256" key="3">
    <source>
        <dbReference type="ARBA" id="ARBA00022475"/>
    </source>
</evidence>
<feature type="domain" description="Membrane transport protein MMPL" evidence="8">
    <location>
        <begin position="493"/>
        <end position="706"/>
    </location>
</feature>
<organism evidence="9 10">
    <name type="scientific">Streptomyces cellostaticus</name>
    <dbReference type="NCBI Taxonomy" id="67285"/>
    <lineage>
        <taxon>Bacteria</taxon>
        <taxon>Bacillati</taxon>
        <taxon>Actinomycetota</taxon>
        <taxon>Actinomycetes</taxon>
        <taxon>Kitasatosporales</taxon>
        <taxon>Streptomycetaceae</taxon>
        <taxon>Streptomyces</taxon>
    </lineage>
</organism>
<feature type="domain" description="Membrane transport protein MMPL" evidence="8">
    <location>
        <begin position="43"/>
        <end position="366"/>
    </location>
</feature>
<feature type="transmembrane region" description="Helical" evidence="7">
    <location>
        <begin position="366"/>
        <end position="388"/>
    </location>
</feature>
<name>A0A101NA35_9ACTN</name>
<dbReference type="SUPFAM" id="SSF82866">
    <property type="entry name" value="Multidrug efflux transporter AcrB transmembrane domain"/>
    <property type="match status" value="2"/>
</dbReference>
<evidence type="ECO:0000256" key="6">
    <source>
        <dbReference type="ARBA" id="ARBA00023136"/>
    </source>
</evidence>
<sequence length="734" mass="76666">MYTAIGAFLFRRARLVLVVSGVVFVAAMVLSGGAFTKLQGGGFTPSGAESVAARKLVDQKFGGNPNLVLVVQAKAGTVDSPDVAAAAGNLSSALKARHELHNVTTYWETKAPTLKSSDGRYALVLAHVTGSETDQDKTVAAVVDHDIDKAGGAVTVKPAGPLGVSHDISVKVKKGIAIAEAIAVPLTLLLLLVVFGSLVAAVLPLVIALLAVVGTFAELSILGSVTDVSIFATNLTTAMALGLAIDYALLSVSRFREELARGSDVRAAVIRTVETAGRTIVFSAAAVAAAMTALLVFQSVFLRSLAYAGIGLTIISAVAAVIVMPALLAVLGHRVNAGKIPWVRSRKIAESRPWGRLAGAVMRRPLVFTVPLIAALALLALPALHISFATPDDRMLPTSSDSRTASDVLRTKFGGDSTERVNAVSEKPVTPDQVRSYATELSKLPHVEQVDSSAGRFVAGTRTGTGGTGTYAAAGAEQLLIKPAPGVGAESRAAQDLVKDIRGLKASDRFLVGGTTAELIDTKDAMRSRLPLAIGLIAITTFVLLFLFTGSVVQPLRALVLNALGLSAVLGLMVLIFQDGHLSSALDITARPLDTSMPVLLLCIAFGLSMDYEVFVMSRISELRKGGATTREAVTEGLGRTGRIVSTAAGLIAISFFAWLVSPLTFGKFFGLGTGLAIVLDATVMRGVLLPAAFRLLGDASWYAPRFLRRVHDRFGLSEAEESVPSASSVTVTR</sequence>
<dbReference type="AlphaFoldDB" id="A0A101NA35"/>
<proteinExistence type="inferred from homology"/>
<dbReference type="EMBL" id="LMWL01000092">
    <property type="protein sequence ID" value="KUM89334.1"/>
    <property type="molecule type" value="Genomic_DNA"/>
</dbReference>
<dbReference type="OrthoDB" id="7051771at2"/>
<dbReference type="InterPro" id="IPR004869">
    <property type="entry name" value="MMPL_dom"/>
</dbReference>
<keyword evidence="10" id="KW-1185">Reference proteome</keyword>
<keyword evidence="3" id="KW-1003">Cell membrane</keyword>
<dbReference type="Proteomes" id="UP000054241">
    <property type="component" value="Unassembled WGS sequence"/>
</dbReference>
<dbReference type="RefSeq" id="WP_067010161.1">
    <property type="nucleotide sequence ID" value="NZ_BNDU01000006.1"/>
</dbReference>
<evidence type="ECO:0000256" key="1">
    <source>
        <dbReference type="ARBA" id="ARBA00004651"/>
    </source>
</evidence>
<keyword evidence="6 7" id="KW-0472">Membrane</keyword>
<feature type="transmembrane region" description="Helical" evidence="7">
    <location>
        <begin position="228"/>
        <end position="250"/>
    </location>
</feature>
<comment type="caution">
    <text evidence="9">The sequence shown here is derived from an EMBL/GenBank/DDBJ whole genome shotgun (WGS) entry which is preliminary data.</text>
</comment>
<dbReference type="GO" id="GO:0005886">
    <property type="term" value="C:plasma membrane"/>
    <property type="evidence" value="ECO:0007669"/>
    <property type="project" value="UniProtKB-SubCell"/>
</dbReference>
<dbReference type="PANTHER" id="PTHR33406">
    <property type="entry name" value="MEMBRANE PROTEIN MJ1562-RELATED"/>
    <property type="match status" value="1"/>
</dbReference>
<feature type="transmembrane region" description="Helical" evidence="7">
    <location>
        <begin position="532"/>
        <end position="552"/>
    </location>
</feature>
<feature type="transmembrane region" description="Helical" evidence="7">
    <location>
        <begin position="644"/>
        <end position="662"/>
    </location>
</feature>
<comment type="similarity">
    <text evidence="2">Belongs to the resistance-nodulation-cell division (RND) (TC 2.A.6) family. MmpL subfamily.</text>
</comment>
<dbReference type="Pfam" id="PF03176">
    <property type="entry name" value="MMPL"/>
    <property type="match status" value="2"/>
</dbReference>
<feature type="transmembrane region" description="Helical" evidence="7">
    <location>
        <begin position="183"/>
        <end position="216"/>
    </location>
</feature>
<dbReference type="Gene3D" id="1.20.1640.10">
    <property type="entry name" value="Multidrug efflux transporter AcrB transmembrane domain"/>
    <property type="match status" value="2"/>
</dbReference>
<feature type="transmembrane region" description="Helical" evidence="7">
    <location>
        <begin position="307"/>
        <end position="331"/>
    </location>
</feature>
<feature type="transmembrane region" description="Helical" evidence="7">
    <location>
        <begin position="15"/>
        <end position="35"/>
    </location>
</feature>
<evidence type="ECO:0000256" key="2">
    <source>
        <dbReference type="ARBA" id="ARBA00010157"/>
    </source>
</evidence>
<feature type="transmembrane region" description="Helical" evidence="7">
    <location>
        <begin position="559"/>
        <end position="577"/>
    </location>
</feature>
<evidence type="ECO:0000256" key="5">
    <source>
        <dbReference type="ARBA" id="ARBA00022989"/>
    </source>
</evidence>
<evidence type="ECO:0000313" key="9">
    <source>
        <dbReference type="EMBL" id="KUM89334.1"/>
    </source>
</evidence>